<dbReference type="Proteomes" id="UP001150259">
    <property type="component" value="Unassembled WGS sequence"/>
</dbReference>
<name>A0ABT5GEM2_9MICO</name>
<dbReference type="RefSeq" id="WP_272461116.1">
    <property type="nucleotide sequence ID" value="NZ_JAPFQL010000012.1"/>
</dbReference>
<accession>A0ABT5GEM2</accession>
<evidence type="ECO:0000313" key="3">
    <source>
        <dbReference type="Proteomes" id="UP001150259"/>
    </source>
</evidence>
<keyword evidence="1" id="KW-0732">Signal</keyword>
<dbReference type="EMBL" id="JAPFQL010000012">
    <property type="protein sequence ID" value="MDC5696542.1"/>
    <property type="molecule type" value="Genomic_DNA"/>
</dbReference>
<organism evidence="2 3">
    <name type="scientific">Intrasporangium calvum</name>
    <dbReference type="NCBI Taxonomy" id="53358"/>
    <lineage>
        <taxon>Bacteria</taxon>
        <taxon>Bacillati</taxon>
        <taxon>Actinomycetota</taxon>
        <taxon>Actinomycetes</taxon>
        <taxon>Micrococcales</taxon>
        <taxon>Intrasporangiaceae</taxon>
        <taxon>Intrasporangium</taxon>
    </lineage>
</organism>
<feature type="chain" id="PRO_5046664631" evidence="1">
    <location>
        <begin position="25"/>
        <end position="72"/>
    </location>
</feature>
<evidence type="ECO:0000256" key="1">
    <source>
        <dbReference type="SAM" id="SignalP"/>
    </source>
</evidence>
<reference evidence="2 3" key="1">
    <citation type="submission" date="2022-11" db="EMBL/GenBank/DDBJ databases">
        <title>Anaerobic phenanthrene biodegradation by a DNRA strain PheN6.</title>
        <authorList>
            <person name="Zhang Z."/>
        </authorList>
    </citation>
    <scope>NUCLEOTIDE SEQUENCE [LARGE SCALE GENOMIC DNA]</scope>
    <source>
        <strain evidence="2 3">PheN6</strain>
    </source>
</reference>
<evidence type="ECO:0000313" key="2">
    <source>
        <dbReference type="EMBL" id="MDC5696542.1"/>
    </source>
</evidence>
<protein>
    <submittedName>
        <fullName evidence="2">Uncharacterized protein</fullName>
    </submittedName>
</protein>
<keyword evidence="3" id="KW-1185">Reference proteome</keyword>
<gene>
    <name evidence="2" type="ORF">OO014_04670</name>
</gene>
<sequence>MRRFLVSLAVGASLVLVGASPALADAPLYQMLPDAACNDGTAAARIISGNPIVPMYMRRTPVGCMTMPGLHP</sequence>
<comment type="caution">
    <text evidence="2">The sequence shown here is derived from an EMBL/GenBank/DDBJ whole genome shotgun (WGS) entry which is preliminary data.</text>
</comment>
<proteinExistence type="predicted"/>
<feature type="signal peptide" evidence="1">
    <location>
        <begin position="1"/>
        <end position="24"/>
    </location>
</feature>